<dbReference type="AlphaFoldDB" id="A0A1M5FQT2"/>
<dbReference type="RefSeq" id="WP_072840428.1">
    <property type="nucleotide sequence ID" value="NZ_FQVF01000013.1"/>
</dbReference>
<dbReference type="Gene3D" id="3.10.450.620">
    <property type="entry name" value="JHP933, nucleotidyltransferase-like core domain"/>
    <property type="match status" value="1"/>
</dbReference>
<accession>A0A1M5FQT2</accession>
<name>A0A1M5FQT2_9GAMM</name>
<evidence type="ECO:0000313" key="2">
    <source>
        <dbReference type="Proteomes" id="UP000184517"/>
    </source>
</evidence>
<gene>
    <name evidence="1" type="ORF">SAMN02745753_02941</name>
</gene>
<dbReference type="Proteomes" id="UP000184517">
    <property type="component" value="Unassembled WGS sequence"/>
</dbReference>
<keyword evidence="2" id="KW-1185">Reference proteome</keyword>
<reference evidence="2" key="1">
    <citation type="submission" date="2016-11" db="EMBL/GenBank/DDBJ databases">
        <authorList>
            <person name="Varghese N."/>
            <person name="Submissions S."/>
        </authorList>
    </citation>
    <scope>NUCLEOTIDE SEQUENCE [LARGE SCALE GENOMIC DNA]</scope>
    <source>
        <strain evidence="2">DSM 16579</strain>
    </source>
</reference>
<dbReference type="GO" id="GO:0016740">
    <property type="term" value="F:transferase activity"/>
    <property type="evidence" value="ECO:0007669"/>
    <property type="project" value="UniProtKB-KW"/>
</dbReference>
<organism evidence="1 2">
    <name type="scientific">Marinomonas polaris DSM 16579</name>
    <dbReference type="NCBI Taxonomy" id="1122206"/>
    <lineage>
        <taxon>Bacteria</taxon>
        <taxon>Pseudomonadati</taxon>
        <taxon>Pseudomonadota</taxon>
        <taxon>Gammaproteobacteria</taxon>
        <taxon>Oceanospirillales</taxon>
        <taxon>Oceanospirillaceae</taxon>
        <taxon>Marinomonas</taxon>
    </lineage>
</organism>
<sequence length="275" mass="31922">MLKQMLQKYSLSSEAEADQALREVMQEIALAGLYRGGFFQKAAFYGGTCLRIFHGLPRFSEDLDFSLLAPDHCFTLDPYFKAVKDEFISLGIEVDITQKTRKSTNQIESAFLKSHSQIFDISLMTDRPVKIKFEVDIDPPLGFATEEKLLLEPFSFYVKCFRPSDLFAGKMHALLFRPWLNRVKGRDWYDFEWYVRRGIPINLSHFANRARQSGDIIDIDLNEETFKQLLASKITQLDIVSAKQDIVRFIKYPDSLTLWSVDYFLQITEKLKVVK</sequence>
<dbReference type="Pfam" id="PF08843">
    <property type="entry name" value="AbiEii"/>
    <property type="match status" value="1"/>
</dbReference>
<dbReference type="EMBL" id="FQVF01000013">
    <property type="protein sequence ID" value="SHF93927.1"/>
    <property type="molecule type" value="Genomic_DNA"/>
</dbReference>
<dbReference type="OrthoDB" id="158131at2"/>
<keyword evidence="1" id="KW-0808">Transferase</keyword>
<protein>
    <submittedName>
        <fullName evidence="1">Nucleotidyl transferase AbiEii toxin, Type IV TA system</fullName>
    </submittedName>
</protein>
<evidence type="ECO:0000313" key="1">
    <source>
        <dbReference type="EMBL" id="SHF93927.1"/>
    </source>
</evidence>
<proteinExistence type="predicted"/>
<dbReference type="InterPro" id="IPR014942">
    <property type="entry name" value="AbiEii"/>
</dbReference>